<dbReference type="VEuPathDB" id="FungiDB:SeMB42_g03878"/>
<comment type="caution">
    <text evidence="10">The sequence shown here is derived from an EMBL/GenBank/DDBJ whole genome shotgun (WGS) entry which is preliminary data.</text>
</comment>
<dbReference type="Pfam" id="PF04622">
    <property type="entry name" value="ERG2_Sigma1R"/>
    <property type="match status" value="1"/>
</dbReference>
<comment type="subcellular location">
    <subcellularLocation>
        <location evidence="1">Endoplasmic reticulum membrane</location>
    </subcellularLocation>
</comment>
<dbReference type="InterPro" id="IPR006716">
    <property type="entry name" value="ERG2_sigma1_rcpt-like"/>
</dbReference>
<dbReference type="GO" id="GO:0005789">
    <property type="term" value="C:endoplasmic reticulum membrane"/>
    <property type="evidence" value="ECO:0007669"/>
    <property type="project" value="UniProtKB-SubCell"/>
</dbReference>
<dbReference type="STRING" id="286115.A0A507D317"/>
<evidence type="ECO:0000256" key="4">
    <source>
        <dbReference type="ARBA" id="ARBA00022824"/>
    </source>
</evidence>
<protein>
    <recommendedName>
        <fullName evidence="8">C-8 sterol isomerase</fullName>
        <ecNumber evidence="8">5.-.-.-</ecNumber>
    </recommendedName>
    <alternativeName>
        <fullName evidence="8">Delta-8--delta-7 sterol isomerase</fullName>
    </alternativeName>
</protein>
<feature type="chain" id="PRO_5021216923" description="C-8 sterol isomerase" evidence="9">
    <location>
        <begin position="23"/>
        <end position="215"/>
    </location>
</feature>
<evidence type="ECO:0000256" key="5">
    <source>
        <dbReference type="ARBA" id="ARBA00022989"/>
    </source>
</evidence>
<evidence type="ECO:0000256" key="2">
    <source>
        <dbReference type="ARBA" id="ARBA00007141"/>
    </source>
</evidence>
<organism evidence="10 11">
    <name type="scientific">Synchytrium endobioticum</name>
    <dbReference type="NCBI Taxonomy" id="286115"/>
    <lineage>
        <taxon>Eukaryota</taxon>
        <taxon>Fungi</taxon>
        <taxon>Fungi incertae sedis</taxon>
        <taxon>Chytridiomycota</taxon>
        <taxon>Chytridiomycota incertae sedis</taxon>
        <taxon>Chytridiomycetes</taxon>
        <taxon>Synchytriales</taxon>
        <taxon>Synchytriaceae</taxon>
        <taxon>Synchytrium</taxon>
    </lineage>
</organism>
<dbReference type="PANTHER" id="PTHR10868">
    <property type="entry name" value="SIGMA 1-TYPE OPIOID RECEPTOR-RELATED"/>
    <property type="match status" value="1"/>
</dbReference>
<keyword evidence="6" id="KW-0472">Membrane</keyword>
<keyword evidence="9" id="KW-0732">Signal</keyword>
<evidence type="ECO:0000256" key="6">
    <source>
        <dbReference type="ARBA" id="ARBA00023136"/>
    </source>
</evidence>
<keyword evidence="3" id="KW-0812">Transmembrane</keyword>
<dbReference type="AlphaFoldDB" id="A0A507D317"/>
<accession>A0A507D317</accession>
<evidence type="ECO:0000256" key="7">
    <source>
        <dbReference type="ARBA" id="ARBA00029435"/>
    </source>
</evidence>
<evidence type="ECO:0000256" key="3">
    <source>
        <dbReference type="ARBA" id="ARBA00022692"/>
    </source>
</evidence>
<evidence type="ECO:0000256" key="8">
    <source>
        <dbReference type="RuleBase" id="RU368083"/>
    </source>
</evidence>
<keyword evidence="11" id="KW-1185">Reference proteome</keyword>
<comment type="similarity">
    <text evidence="2 8">Belongs to the ERG2 family.</text>
</comment>
<keyword evidence="5" id="KW-1133">Transmembrane helix</keyword>
<sequence length="215" mass="24210">MNLTSTLFMLAALLGIFIVLDSQKHHFYIYDQNKLHALVQNVIKDKGSNGQLEPMIDAIVTSLNQTYPGSINMDRTWMFNNAGGAMGAMYIVHASLTEYLLIFGTPVGTEGHTGRYWADDYFIILKGEQWAFRPGQFEKMVFKAGEMHHLPRGVAEQYRMPEGCFALEYARGWIPLMLPFGSLDTFTSTLDFPSLGIAIWTYAKCILTNLAHGKI</sequence>
<dbReference type="UniPathway" id="UPA00768"/>
<evidence type="ECO:0000256" key="9">
    <source>
        <dbReference type="SAM" id="SignalP"/>
    </source>
</evidence>
<name>A0A507D317_9FUNG</name>
<reference evidence="10 11" key="1">
    <citation type="journal article" date="2019" name="Sci. Rep.">
        <title>Comparative genomics of chytrid fungi reveal insights into the obligate biotrophic and pathogenic lifestyle of Synchytrium endobioticum.</title>
        <authorList>
            <person name="van de Vossenberg B.T.L.H."/>
            <person name="Warris S."/>
            <person name="Nguyen H.D.T."/>
            <person name="van Gent-Pelzer M.P.E."/>
            <person name="Joly D.L."/>
            <person name="van de Geest H.C."/>
            <person name="Bonants P.J.M."/>
            <person name="Smith D.S."/>
            <person name="Levesque C.A."/>
            <person name="van der Lee T.A.J."/>
        </authorList>
    </citation>
    <scope>NUCLEOTIDE SEQUENCE [LARGE SCALE GENOMIC DNA]</scope>
    <source>
        <strain evidence="10 11">MB42</strain>
    </source>
</reference>
<evidence type="ECO:0000313" key="10">
    <source>
        <dbReference type="EMBL" id="TPX45866.1"/>
    </source>
</evidence>
<comment type="pathway">
    <text evidence="7 8">Steroid metabolism; ergosterol biosynthesis.</text>
</comment>
<dbReference type="Proteomes" id="UP000317494">
    <property type="component" value="Unassembled WGS sequence"/>
</dbReference>
<evidence type="ECO:0000313" key="11">
    <source>
        <dbReference type="Proteomes" id="UP000317494"/>
    </source>
</evidence>
<gene>
    <name evidence="10" type="ORF">SeMB42_g03878</name>
</gene>
<keyword evidence="4" id="KW-0256">Endoplasmic reticulum</keyword>
<comment type="function">
    <text evidence="8">Catalyzes the reaction which results in unsaturation at C-7 in the B ring of sterols.</text>
</comment>
<feature type="signal peptide" evidence="9">
    <location>
        <begin position="1"/>
        <end position="22"/>
    </location>
</feature>
<proteinExistence type="inferred from homology"/>
<dbReference type="EC" id="5.-.-.-" evidence="8"/>
<dbReference type="PANTHER" id="PTHR10868:SF1">
    <property type="entry name" value="SIGMA NON-OPIOID INTRACELLULAR RECEPTOR 1"/>
    <property type="match status" value="1"/>
</dbReference>
<evidence type="ECO:0000256" key="1">
    <source>
        <dbReference type="ARBA" id="ARBA00004586"/>
    </source>
</evidence>
<dbReference type="GO" id="GO:0016126">
    <property type="term" value="P:sterol biosynthetic process"/>
    <property type="evidence" value="ECO:0007669"/>
    <property type="project" value="UniProtKB-UniPathway"/>
</dbReference>
<dbReference type="EMBL" id="QEAN01000146">
    <property type="protein sequence ID" value="TPX45866.1"/>
    <property type="molecule type" value="Genomic_DNA"/>
</dbReference>